<dbReference type="PROSITE" id="PS51585">
    <property type="entry name" value="SAM_MT_TPMT"/>
    <property type="match status" value="1"/>
</dbReference>
<evidence type="ECO:0000256" key="2">
    <source>
        <dbReference type="ARBA" id="ARBA00022679"/>
    </source>
</evidence>
<dbReference type="Pfam" id="PF13649">
    <property type="entry name" value="Methyltransf_25"/>
    <property type="match status" value="1"/>
</dbReference>
<evidence type="ECO:0000256" key="1">
    <source>
        <dbReference type="ARBA" id="ARBA00022603"/>
    </source>
</evidence>
<keyword evidence="3" id="KW-0949">S-adenosyl-L-methionine</keyword>
<gene>
    <name evidence="5" type="ORF">THTE_2092</name>
</gene>
<evidence type="ECO:0000256" key="3">
    <source>
        <dbReference type="ARBA" id="ARBA00022691"/>
    </source>
</evidence>
<dbReference type="PANTHER" id="PTHR43464">
    <property type="entry name" value="METHYLTRANSFERASE"/>
    <property type="match status" value="1"/>
</dbReference>
<dbReference type="Proteomes" id="UP000215086">
    <property type="component" value="Chromosome"/>
</dbReference>
<dbReference type="InterPro" id="IPR041698">
    <property type="entry name" value="Methyltransf_25"/>
</dbReference>
<dbReference type="InterPro" id="IPR008854">
    <property type="entry name" value="TPMT"/>
</dbReference>
<dbReference type="KEGG" id="ttf:THTE_2092"/>
<dbReference type="GO" id="GO:0008757">
    <property type="term" value="F:S-adenosylmethionine-dependent methyltransferase activity"/>
    <property type="evidence" value="ECO:0007669"/>
    <property type="project" value="InterPro"/>
</dbReference>
<dbReference type="AlphaFoldDB" id="A0A286RFF4"/>
<feature type="domain" description="Methyltransferase" evidence="4">
    <location>
        <begin position="50"/>
        <end position="143"/>
    </location>
</feature>
<evidence type="ECO:0000313" key="5">
    <source>
        <dbReference type="EMBL" id="ASV74694.1"/>
    </source>
</evidence>
<proteinExistence type="predicted"/>
<dbReference type="SUPFAM" id="SSF53335">
    <property type="entry name" value="S-adenosyl-L-methionine-dependent methyltransferases"/>
    <property type="match status" value="1"/>
</dbReference>
<dbReference type="CDD" id="cd02440">
    <property type="entry name" value="AdoMet_MTases"/>
    <property type="match status" value="1"/>
</dbReference>
<dbReference type="InterPro" id="IPR029063">
    <property type="entry name" value="SAM-dependent_MTases_sf"/>
</dbReference>
<organism evidence="5 6">
    <name type="scientific">Thermogutta terrifontis</name>
    <dbReference type="NCBI Taxonomy" id="1331910"/>
    <lineage>
        <taxon>Bacteria</taxon>
        <taxon>Pseudomonadati</taxon>
        <taxon>Planctomycetota</taxon>
        <taxon>Planctomycetia</taxon>
        <taxon>Pirellulales</taxon>
        <taxon>Thermoguttaceae</taxon>
        <taxon>Thermogutta</taxon>
    </lineage>
</organism>
<keyword evidence="2 5" id="KW-0808">Transferase</keyword>
<dbReference type="Gene3D" id="3.40.50.150">
    <property type="entry name" value="Vaccinia Virus protein VP39"/>
    <property type="match status" value="1"/>
</dbReference>
<dbReference type="PANTHER" id="PTHR43464:SF19">
    <property type="entry name" value="UBIQUINONE BIOSYNTHESIS O-METHYLTRANSFERASE, MITOCHONDRIAL"/>
    <property type="match status" value="1"/>
</dbReference>
<reference evidence="5 6" key="1">
    <citation type="journal article" name="Front. Microbiol.">
        <title>Sugar Metabolism of the First Thermophilic Planctomycete Thermogutta terrifontis: Comparative Genomic and Transcriptomic Approaches.</title>
        <authorList>
            <person name="Elcheninov A.G."/>
            <person name="Menzel P."/>
            <person name="Gudbergsdottir S.R."/>
            <person name="Slesarev A.I."/>
            <person name="Kadnikov V.V."/>
            <person name="Krogh A."/>
            <person name="Bonch-Osmolovskaya E.A."/>
            <person name="Peng X."/>
            <person name="Kublanov I.V."/>
        </authorList>
    </citation>
    <scope>NUCLEOTIDE SEQUENCE [LARGE SCALE GENOMIC DNA]</scope>
    <source>
        <strain evidence="5 6">R1</strain>
    </source>
</reference>
<name>A0A286RFF4_9BACT</name>
<keyword evidence="6" id="KW-1185">Reference proteome</keyword>
<evidence type="ECO:0000259" key="4">
    <source>
        <dbReference type="Pfam" id="PF13649"/>
    </source>
</evidence>
<evidence type="ECO:0000313" key="6">
    <source>
        <dbReference type="Proteomes" id="UP000215086"/>
    </source>
</evidence>
<dbReference type="GO" id="GO:0032259">
    <property type="term" value="P:methylation"/>
    <property type="evidence" value="ECO:0007669"/>
    <property type="project" value="UniProtKB-KW"/>
</dbReference>
<accession>A0A286RFF4</accession>
<dbReference type="EMBL" id="CP018477">
    <property type="protein sequence ID" value="ASV74694.1"/>
    <property type="molecule type" value="Genomic_DNA"/>
</dbReference>
<sequence>MAASLRKFRAPSAADWDTVYREGLPPWEMGIPSPALEEFLKRELIRKGSVLELGCGTGADAVLLAQKKFDVTAIDFAPTAIERARTRAQRAGARLCLVLEDVFLYNYKGATFDLVYDCGFYQYVRLWELSRLLDLLWRVTKPGSYYLSVSYCGTEEFPGLTSVTEDNIRWELGRLFELKELSTFRFYSPLQRKEIDGISALLYRPEPKRTEKQ</sequence>
<keyword evidence="1 5" id="KW-0489">Methyltransferase</keyword>
<protein>
    <submittedName>
        <fullName evidence="5">Methyltransferase</fullName>
    </submittedName>
</protein>